<keyword evidence="1" id="KW-1133">Transmembrane helix</keyword>
<dbReference type="Proteomes" id="UP000271087">
    <property type="component" value="Unassembled WGS sequence"/>
</dbReference>
<keyword evidence="1" id="KW-0812">Transmembrane</keyword>
<feature type="transmembrane region" description="Helical" evidence="1">
    <location>
        <begin position="34"/>
        <end position="55"/>
    </location>
</feature>
<dbReference type="GO" id="GO:0042773">
    <property type="term" value="P:ATP synthesis coupled electron transport"/>
    <property type="evidence" value="ECO:0007669"/>
    <property type="project" value="InterPro"/>
</dbReference>
<protein>
    <submittedName>
        <fullName evidence="2 4">Uncharacterized protein</fullName>
    </submittedName>
</protein>
<dbReference type="AlphaFoldDB" id="A0A182E8B6"/>
<sequence length="102" mass="11676">MELFVFLNCLSGLVVLLNDRQVEKISACYYLISHTLFFGMPYLFSYSHVFLFFFYEFFEAPTNVYVEAPTNVYVEAPTNASMILAGVMLKLGEAGVYRINKS</sequence>
<reference evidence="2 3" key="2">
    <citation type="submission" date="2018-08" db="EMBL/GenBank/DDBJ databases">
        <authorList>
            <person name="Laetsch R D."/>
            <person name="Stevens L."/>
            <person name="Kumar S."/>
            <person name="Blaxter L. M."/>
        </authorList>
    </citation>
    <scope>NUCLEOTIDE SEQUENCE [LARGE SCALE GENOMIC DNA]</scope>
</reference>
<evidence type="ECO:0000313" key="4">
    <source>
        <dbReference type="WBParaSite" id="nOo.2.0.1.t04271-RA"/>
    </source>
</evidence>
<dbReference type="PRINTS" id="PR01437">
    <property type="entry name" value="NUOXDRDTASE4"/>
</dbReference>
<reference evidence="4" key="1">
    <citation type="submission" date="2016-06" db="UniProtKB">
        <authorList>
            <consortium name="WormBaseParasite"/>
        </authorList>
    </citation>
    <scope>IDENTIFICATION</scope>
</reference>
<keyword evidence="1" id="KW-0472">Membrane</keyword>
<gene>
    <name evidence="2" type="ORF">NOO_LOCUS4271</name>
</gene>
<dbReference type="EMBL" id="UYRW01000936">
    <property type="protein sequence ID" value="VDK72399.1"/>
    <property type="molecule type" value="Genomic_DNA"/>
</dbReference>
<organism evidence="4">
    <name type="scientific">Onchocerca ochengi</name>
    <name type="common">Filarial nematode worm</name>
    <dbReference type="NCBI Taxonomy" id="42157"/>
    <lineage>
        <taxon>Eukaryota</taxon>
        <taxon>Metazoa</taxon>
        <taxon>Ecdysozoa</taxon>
        <taxon>Nematoda</taxon>
        <taxon>Chromadorea</taxon>
        <taxon>Rhabditida</taxon>
        <taxon>Spirurina</taxon>
        <taxon>Spiruromorpha</taxon>
        <taxon>Filarioidea</taxon>
        <taxon>Onchocercidae</taxon>
        <taxon>Onchocerca</taxon>
    </lineage>
</organism>
<dbReference type="STRING" id="42157.A0A182E8B6"/>
<evidence type="ECO:0000313" key="2">
    <source>
        <dbReference type="EMBL" id="VDK72399.1"/>
    </source>
</evidence>
<evidence type="ECO:0000256" key="1">
    <source>
        <dbReference type="SAM" id="Phobius"/>
    </source>
</evidence>
<keyword evidence="3" id="KW-1185">Reference proteome</keyword>
<accession>A0A182E8B6</accession>
<dbReference type="OrthoDB" id="2394882at2759"/>
<proteinExistence type="predicted"/>
<evidence type="ECO:0000313" key="3">
    <source>
        <dbReference type="Proteomes" id="UP000271087"/>
    </source>
</evidence>
<dbReference type="InterPro" id="IPR003918">
    <property type="entry name" value="NADH_UbQ_OxRdtase"/>
</dbReference>
<name>A0A182E8B6_ONCOC</name>
<dbReference type="WBParaSite" id="nOo.2.0.1.t04271-RA">
    <property type="protein sequence ID" value="nOo.2.0.1.t04271-RA"/>
    <property type="gene ID" value="nOo.2.0.1.g04271"/>
</dbReference>
<dbReference type="GO" id="GO:0008137">
    <property type="term" value="F:NADH dehydrogenase (ubiquinone) activity"/>
    <property type="evidence" value="ECO:0007669"/>
    <property type="project" value="InterPro"/>
</dbReference>